<dbReference type="SMART" id="SM00239">
    <property type="entry name" value="C2"/>
    <property type="match status" value="3"/>
</dbReference>
<sequence length="972" mass="111469">MEMEVFLEMLLLFLSRLFLAHHASMYVNSVRELRTSGYWDLICFIEHLCSKSDFSCKYHHLCVGGKQESIAGRQEESSPSILKASIAVTIPIATAHARLKTSWESLCSFKGCIMKTKECKTASISWIEKSSKRSWSFQKKAWFSNGVCSSLYLIQEVCRKFLCMKRICHSYVHRFLAFKTFTETCYFHFEKMPPKEKPRVDCTLKATSPDIGGRKATGSDKLTLVEQRQFIYVRIVRANGLPLNNISGTCNPFVELKIGNYKGITRCFEQTSNPEWNEVYAFTRDQILGGRLEILVRDKESAITEIIGHLSFDLDHIPTRFPPDSPMAPQWYKLEDRNGVKIVGELMLAVWIGNQSDDAFPVAWHSDAAAVSGKSVTKTRSNVYLSPVLWYLRIQVIAAQDLAPADRNRKPEAYVKAVLGNLVLRTKVSKDMNLNPTWNEEVMFVAAEPFDDPLVLSVEDKMGADKDVCLGRSVIPLHQVEKRLLPQPIGDQWITLQKHVAEVEEKTEVKFASRLHLRIFLDGVYHVFDEPTYYCSDLRATSPKLWPEKIGVLELGILKAEGLLPTMSKDGRGTTDAYCVAKYGQKWVRTRTIVDSFAPKWNEQYCWDVYDPYTVVTIGVFHNYHLQEGDKNGGKRDPRLGKVRIRLSTLETGRIYTHSYPLIVLQPNGLKKMGELHLAVKFSCSNWIDLLHTYSQPLLPMMHYLKPLSVYQLDSLRHQATYTLSLRLGRADPPLSREVVEYMLDTGVNRWSLRRGKANCERVMACLSGIVFIWRQFDQIRHWKNSAVTILIFSLFVAMVMSPKLILPAFFLAFFVIGVWRFPKRPRHPPHMDIKLSHAETAQIDELDEEFDTFPTSKQGEALKTRYDRLRGIAGRLMMMIGDLATQLERIHALVSWRDPRATAMFLIFCLIACILVHKVQFKYLVLVTWTYAMRPPRLRVGIPSIPQSFLRRLPAKTDSMLFFVGDMLQLL</sequence>
<evidence type="ECO:0000313" key="11">
    <source>
        <dbReference type="EMBL" id="KAJ6999810.1"/>
    </source>
</evidence>
<accession>A0AAD6W5B9</accession>
<keyword evidence="7 8" id="KW-0472">Membrane</keyword>
<evidence type="ECO:0000313" key="12">
    <source>
        <dbReference type="Proteomes" id="UP001164929"/>
    </source>
</evidence>
<dbReference type="CDD" id="cd08378">
    <property type="entry name" value="C2B_MCTP_PRT_plant"/>
    <property type="match status" value="1"/>
</dbReference>
<evidence type="ECO:0000256" key="4">
    <source>
        <dbReference type="ARBA" id="ARBA00022737"/>
    </source>
</evidence>
<evidence type="ECO:0000256" key="6">
    <source>
        <dbReference type="ARBA" id="ARBA00022989"/>
    </source>
</evidence>
<keyword evidence="9" id="KW-0732">Signal</keyword>
<organism evidence="11 12">
    <name type="scientific">Populus alba x Populus x berolinensis</name>
    <dbReference type="NCBI Taxonomy" id="444605"/>
    <lineage>
        <taxon>Eukaryota</taxon>
        <taxon>Viridiplantae</taxon>
        <taxon>Streptophyta</taxon>
        <taxon>Embryophyta</taxon>
        <taxon>Tracheophyta</taxon>
        <taxon>Spermatophyta</taxon>
        <taxon>Magnoliopsida</taxon>
        <taxon>eudicotyledons</taxon>
        <taxon>Gunneridae</taxon>
        <taxon>Pentapetalae</taxon>
        <taxon>rosids</taxon>
        <taxon>fabids</taxon>
        <taxon>Malpighiales</taxon>
        <taxon>Salicaceae</taxon>
        <taxon>Saliceae</taxon>
        <taxon>Populus</taxon>
    </lineage>
</organism>
<dbReference type="Pfam" id="PF00168">
    <property type="entry name" value="C2"/>
    <property type="match status" value="3"/>
</dbReference>
<evidence type="ECO:0000256" key="1">
    <source>
        <dbReference type="ARBA" id="ARBA00004141"/>
    </source>
</evidence>
<keyword evidence="5" id="KW-0106">Calcium</keyword>
<dbReference type="GO" id="GO:0016020">
    <property type="term" value="C:membrane"/>
    <property type="evidence" value="ECO:0007669"/>
    <property type="project" value="UniProtKB-SubCell"/>
</dbReference>
<dbReference type="InterPro" id="IPR047258">
    <property type="entry name" value="C2C_MCTP_PRT_plant"/>
</dbReference>
<dbReference type="FunFam" id="2.60.40.150:FF:000090">
    <property type="entry name" value="C2 domain-containing protein"/>
    <property type="match status" value="1"/>
</dbReference>
<evidence type="ECO:0000256" key="2">
    <source>
        <dbReference type="ARBA" id="ARBA00007923"/>
    </source>
</evidence>
<protein>
    <submittedName>
        <fullName evidence="11">FT-interacting protein 3-like</fullName>
    </submittedName>
</protein>
<feature type="domain" description="C2" evidence="10">
    <location>
        <begin position="216"/>
        <end position="332"/>
    </location>
</feature>
<comment type="caution">
    <text evidence="11">The sequence shown here is derived from an EMBL/GenBank/DDBJ whole genome shotgun (WGS) entry which is preliminary data.</text>
</comment>
<evidence type="ECO:0000256" key="8">
    <source>
        <dbReference type="SAM" id="Phobius"/>
    </source>
</evidence>
<dbReference type="PANTHER" id="PTHR31425:SF23">
    <property type="entry name" value="C2 DOMAIN-CONTAINING PROTEIN"/>
    <property type="match status" value="1"/>
</dbReference>
<comment type="subcellular location">
    <subcellularLocation>
        <location evidence="1">Membrane</location>
        <topology evidence="1">Multi-pass membrane protein</topology>
    </subcellularLocation>
</comment>
<dbReference type="InterPro" id="IPR013583">
    <property type="entry name" value="MCTP_C"/>
</dbReference>
<comment type="similarity">
    <text evidence="2">Belongs to the MCTP family.</text>
</comment>
<evidence type="ECO:0000256" key="5">
    <source>
        <dbReference type="ARBA" id="ARBA00022837"/>
    </source>
</evidence>
<feature type="transmembrane region" description="Helical" evidence="8">
    <location>
        <begin position="904"/>
        <end position="930"/>
    </location>
</feature>
<evidence type="ECO:0000259" key="10">
    <source>
        <dbReference type="PROSITE" id="PS50004"/>
    </source>
</evidence>
<reference evidence="11 12" key="1">
    <citation type="journal article" date="2023" name="Mol. Ecol. Resour.">
        <title>Chromosome-level genome assembly of a triploid poplar Populus alba 'Berolinensis'.</title>
        <authorList>
            <person name="Chen S."/>
            <person name="Yu Y."/>
            <person name="Wang X."/>
            <person name="Wang S."/>
            <person name="Zhang T."/>
            <person name="Zhou Y."/>
            <person name="He R."/>
            <person name="Meng N."/>
            <person name="Wang Y."/>
            <person name="Liu W."/>
            <person name="Liu Z."/>
            <person name="Liu J."/>
            <person name="Guo Q."/>
            <person name="Huang H."/>
            <person name="Sederoff R.R."/>
            <person name="Wang G."/>
            <person name="Qu G."/>
            <person name="Chen S."/>
        </authorList>
    </citation>
    <scope>NUCLEOTIDE SEQUENCE [LARGE SCALE GENOMIC DNA]</scope>
    <source>
        <strain evidence="11">SC-2020</strain>
    </source>
</reference>
<keyword evidence="12" id="KW-1185">Reference proteome</keyword>
<dbReference type="PROSITE" id="PS50004">
    <property type="entry name" value="C2"/>
    <property type="match status" value="3"/>
</dbReference>
<dbReference type="SUPFAM" id="SSF49562">
    <property type="entry name" value="C2 domain (Calcium/lipid-binding domain, CaLB)"/>
    <property type="match status" value="3"/>
</dbReference>
<dbReference type="InterPro" id="IPR035892">
    <property type="entry name" value="C2_domain_sf"/>
</dbReference>
<feature type="transmembrane region" description="Helical" evidence="8">
    <location>
        <begin position="805"/>
        <end position="822"/>
    </location>
</feature>
<dbReference type="Pfam" id="PF08372">
    <property type="entry name" value="PRT_C"/>
    <property type="match status" value="1"/>
</dbReference>
<dbReference type="InterPro" id="IPR000008">
    <property type="entry name" value="C2_dom"/>
</dbReference>
<proteinExistence type="inferred from homology"/>
<dbReference type="PANTHER" id="PTHR31425">
    <property type="entry name" value="PHOSPHORIBOSYLANTHRANILATE TRANSFERASE ISOFORM 1"/>
    <property type="match status" value="1"/>
</dbReference>
<feature type="signal peptide" evidence="9">
    <location>
        <begin position="1"/>
        <end position="22"/>
    </location>
</feature>
<evidence type="ECO:0000256" key="3">
    <source>
        <dbReference type="ARBA" id="ARBA00022692"/>
    </source>
</evidence>
<dbReference type="Proteomes" id="UP001164929">
    <property type="component" value="Chromosome 4"/>
</dbReference>
<dbReference type="InterPro" id="IPR047255">
    <property type="entry name" value="C2D_MCTP_PRT_plant"/>
</dbReference>
<evidence type="ECO:0000256" key="9">
    <source>
        <dbReference type="SAM" id="SignalP"/>
    </source>
</evidence>
<feature type="domain" description="C2" evidence="10">
    <location>
        <begin position="371"/>
        <end position="494"/>
    </location>
</feature>
<feature type="chain" id="PRO_5042008359" evidence="9">
    <location>
        <begin position="23"/>
        <end position="972"/>
    </location>
</feature>
<dbReference type="CDD" id="cd04019">
    <property type="entry name" value="C2C_MCTP_PRT_plant"/>
    <property type="match status" value="1"/>
</dbReference>
<dbReference type="InterPro" id="IPR047257">
    <property type="entry name" value="C2B_MCTP_PRT_plant"/>
</dbReference>
<gene>
    <name evidence="11" type="ORF">NC653_010531</name>
</gene>
<dbReference type="Gene3D" id="2.60.40.150">
    <property type="entry name" value="C2 domain"/>
    <property type="match status" value="3"/>
</dbReference>
<keyword evidence="4" id="KW-0677">Repeat</keyword>
<dbReference type="EMBL" id="JAQIZT010000004">
    <property type="protein sequence ID" value="KAJ6999810.1"/>
    <property type="molecule type" value="Genomic_DNA"/>
</dbReference>
<dbReference type="CDD" id="cd08379">
    <property type="entry name" value="C2D_MCTP_PRT_plant"/>
    <property type="match status" value="1"/>
</dbReference>
<name>A0AAD6W5B9_9ROSI</name>
<feature type="domain" description="C2" evidence="10">
    <location>
        <begin position="534"/>
        <end position="660"/>
    </location>
</feature>
<keyword evidence="6 8" id="KW-1133">Transmembrane helix</keyword>
<dbReference type="AlphaFoldDB" id="A0AAD6W5B9"/>
<keyword evidence="3 8" id="KW-0812">Transmembrane</keyword>
<dbReference type="InterPro" id="IPR047259">
    <property type="entry name" value="QUIRKY-like"/>
</dbReference>
<evidence type="ECO:0000256" key="7">
    <source>
        <dbReference type="ARBA" id="ARBA00023136"/>
    </source>
</evidence>